<dbReference type="InterPro" id="IPR058627">
    <property type="entry name" value="MdtA-like_C"/>
</dbReference>
<protein>
    <submittedName>
        <fullName evidence="2">HlyD family secretion protein</fullName>
    </submittedName>
</protein>
<evidence type="ECO:0000313" key="2">
    <source>
        <dbReference type="EMBL" id="MBP1917979.1"/>
    </source>
</evidence>
<accession>A0ABS4G0A7</accession>
<dbReference type="Pfam" id="PF25967">
    <property type="entry name" value="RND-MFP_C"/>
    <property type="match status" value="1"/>
</dbReference>
<proteinExistence type="predicted"/>
<reference evidence="2 3" key="1">
    <citation type="submission" date="2021-03" db="EMBL/GenBank/DDBJ databases">
        <title>Genomic Encyclopedia of Type Strains, Phase IV (KMG-IV): sequencing the most valuable type-strain genomes for metagenomic binning, comparative biology and taxonomic classification.</title>
        <authorList>
            <person name="Goeker M."/>
        </authorList>
    </citation>
    <scope>NUCLEOTIDE SEQUENCE [LARGE SCALE GENOMIC DNA]</scope>
    <source>
        <strain evidence="2 3">DSM 6139</strain>
    </source>
</reference>
<keyword evidence="3" id="KW-1185">Reference proteome</keyword>
<dbReference type="PANTHER" id="PTHR30469">
    <property type="entry name" value="MULTIDRUG RESISTANCE PROTEIN MDTA"/>
    <property type="match status" value="1"/>
</dbReference>
<dbReference type="InterPro" id="IPR011053">
    <property type="entry name" value="Single_hybrid_motif"/>
</dbReference>
<evidence type="ECO:0000259" key="1">
    <source>
        <dbReference type="Pfam" id="PF25967"/>
    </source>
</evidence>
<comment type="caution">
    <text evidence="2">The sequence shown here is derived from an EMBL/GenBank/DDBJ whole genome shotgun (WGS) entry which is preliminary data.</text>
</comment>
<feature type="domain" description="Multidrug resistance protein MdtA-like C-terminal permuted SH3" evidence="1">
    <location>
        <begin position="213"/>
        <end position="272"/>
    </location>
</feature>
<dbReference type="EMBL" id="JAGGKC010000002">
    <property type="protein sequence ID" value="MBP1917979.1"/>
    <property type="molecule type" value="Genomic_DNA"/>
</dbReference>
<dbReference type="SUPFAM" id="SSF51230">
    <property type="entry name" value="Single hybrid motif"/>
    <property type="match status" value="1"/>
</dbReference>
<evidence type="ECO:0000313" key="3">
    <source>
        <dbReference type="Proteomes" id="UP001519271"/>
    </source>
</evidence>
<dbReference type="Proteomes" id="UP001519271">
    <property type="component" value="Unassembled WGS sequence"/>
</dbReference>
<dbReference type="Gene3D" id="6.20.50.140">
    <property type="match status" value="1"/>
</dbReference>
<dbReference type="Gene3D" id="2.40.30.170">
    <property type="match status" value="1"/>
</dbReference>
<organism evidence="2 3">
    <name type="scientific">Youngiibacter multivorans</name>
    <dbReference type="NCBI Taxonomy" id="937251"/>
    <lineage>
        <taxon>Bacteria</taxon>
        <taxon>Bacillati</taxon>
        <taxon>Bacillota</taxon>
        <taxon>Clostridia</taxon>
        <taxon>Eubacteriales</taxon>
        <taxon>Clostridiaceae</taxon>
        <taxon>Youngiibacter</taxon>
    </lineage>
</organism>
<dbReference type="RefSeq" id="WP_209458223.1">
    <property type="nucleotide sequence ID" value="NZ_JAGGKC010000002.1"/>
</dbReference>
<name>A0ABS4G0A7_9CLOT</name>
<gene>
    <name evidence="2" type="ORF">J2Z34_000450</name>
</gene>
<dbReference type="PANTHER" id="PTHR30469:SF33">
    <property type="entry name" value="SLR1207 PROTEIN"/>
    <property type="match status" value="1"/>
</dbReference>
<sequence length="294" mass="31367">MDKKKKKRLRNWLLVAAGAAIVIFVGSRLLAQKPLTYESVVAESKDITTWYSFAGNIEANSRETILSERSSTIDDIFVAEGELVAEGKDLINPSSGDNPEAGMDGEIAEIYVEENQTVSPGTKLMTIVDYTDLEVSVKVDEYELSSVTAGKEVKVSVSAIDKEFKGVIESISKEGSIINGVTYFLAVVKLDYDEALKVGMSAEVTLLKDEVNNVVTLPMTAIQFNDDNTAFVLKQGAEGIAVESQITTGINDGILVEIVSGVSDGEKILLGETAKAGGFGIGSGIGRGLQDGEN</sequence>
<dbReference type="Gene3D" id="2.40.50.100">
    <property type="match status" value="1"/>
</dbReference>